<dbReference type="OrthoDB" id="3687641at2759"/>
<evidence type="ECO:0000256" key="2">
    <source>
        <dbReference type="SAM" id="Phobius"/>
    </source>
</evidence>
<keyword evidence="2" id="KW-0812">Transmembrane</keyword>
<evidence type="ECO:0000313" key="3">
    <source>
        <dbReference type="EMBL" id="TVY45524.1"/>
    </source>
</evidence>
<dbReference type="AlphaFoldDB" id="A0A7D8UKD7"/>
<dbReference type="EMBL" id="QGMG01001668">
    <property type="protein sequence ID" value="TVY45524.1"/>
    <property type="molecule type" value="Genomic_DNA"/>
</dbReference>
<dbReference type="GO" id="GO:0043386">
    <property type="term" value="P:mycotoxin biosynthetic process"/>
    <property type="evidence" value="ECO:0007669"/>
    <property type="project" value="InterPro"/>
</dbReference>
<dbReference type="InterPro" id="IPR021765">
    <property type="entry name" value="UstYa-like"/>
</dbReference>
<evidence type="ECO:0000256" key="1">
    <source>
        <dbReference type="ARBA" id="ARBA00035112"/>
    </source>
</evidence>
<organism evidence="3 4">
    <name type="scientific">Lachnellula cervina</name>
    <dbReference type="NCBI Taxonomy" id="1316786"/>
    <lineage>
        <taxon>Eukaryota</taxon>
        <taxon>Fungi</taxon>
        <taxon>Dikarya</taxon>
        <taxon>Ascomycota</taxon>
        <taxon>Pezizomycotina</taxon>
        <taxon>Leotiomycetes</taxon>
        <taxon>Helotiales</taxon>
        <taxon>Lachnaceae</taxon>
        <taxon>Lachnellula</taxon>
    </lineage>
</organism>
<keyword evidence="2" id="KW-0472">Membrane</keyword>
<dbReference type="PANTHER" id="PTHR33365">
    <property type="entry name" value="YALI0B05434P"/>
    <property type="match status" value="1"/>
</dbReference>
<sequence length="256" mass="30436">MFFNKYEPLKRESFEDVSELEQRHWIEQVSLARLRKTVYALSVLLGIAVVFLILLLFQIHNTQTFKEGQSYLDLPRNIPTPIPHDDRTIDDPMWESPEYDFYTGWLALSNDHAQEMGLPTSMEWPWDASKGVYIFHSYHSLHCVHVIRNALMEFRDNKDQTWPFSHVTHCLHTLREDITCNADDTPRYAGHLHAQINYTEFSSGIGQVRMCRDWNKLRQYSIEHSACYRRPLDRYIPLLDRYKNCPDNSKPWETRE</sequence>
<keyword evidence="2" id="KW-1133">Transmembrane helix</keyword>
<name>A0A7D8UKD7_9HELO</name>
<accession>A0A7D8UKD7</accession>
<dbReference type="Proteomes" id="UP000481288">
    <property type="component" value="Unassembled WGS sequence"/>
</dbReference>
<gene>
    <name evidence="3" type="primary">cctP_0</name>
    <name evidence="3" type="ORF">LCER1_G008834</name>
</gene>
<dbReference type="Pfam" id="PF11807">
    <property type="entry name" value="UstYa"/>
    <property type="match status" value="1"/>
</dbReference>
<comment type="similarity">
    <text evidence="1">Belongs to the ustYa family.</text>
</comment>
<evidence type="ECO:0000313" key="4">
    <source>
        <dbReference type="Proteomes" id="UP000481288"/>
    </source>
</evidence>
<dbReference type="PANTHER" id="PTHR33365:SF6">
    <property type="entry name" value="OXIDASE USTYA"/>
    <property type="match status" value="1"/>
</dbReference>
<comment type="caution">
    <text evidence="3">The sequence shown here is derived from an EMBL/GenBank/DDBJ whole genome shotgun (WGS) entry which is preliminary data.</text>
</comment>
<proteinExistence type="inferred from homology"/>
<protein>
    <submittedName>
        <fullName evidence="3">Phenylalanine aminomutase (L-beta-phenylalanine forming)</fullName>
    </submittedName>
</protein>
<feature type="transmembrane region" description="Helical" evidence="2">
    <location>
        <begin position="38"/>
        <end position="57"/>
    </location>
</feature>
<keyword evidence="4" id="KW-1185">Reference proteome</keyword>
<reference evidence="3 4" key="1">
    <citation type="submission" date="2018-05" db="EMBL/GenBank/DDBJ databases">
        <title>Whole genome sequencing for identification of molecular markers to develop diagnostic detection tools for the regulated plant pathogen Lachnellula willkommii.</title>
        <authorList>
            <person name="Giroux E."/>
            <person name="Bilodeau G."/>
        </authorList>
    </citation>
    <scope>NUCLEOTIDE SEQUENCE [LARGE SCALE GENOMIC DNA]</scope>
    <source>
        <strain evidence="3 4">CBS 625.97</strain>
    </source>
</reference>